<comment type="caution">
    <text evidence="1">The sequence shown here is derived from an EMBL/GenBank/DDBJ whole genome shotgun (WGS) entry which is preliminary data.</text>
</comment>
<dbReference type="Proteomes" id="UP001232343">
    <property type="component" value="Unassembled WGS sequence"/>
</dbReference>
<dbReference type="EMBL" id="JAUSUO010000005">
    <property type="protein sequence ID" value="MDQ0343525.1"/>
    <property type="molecule type" value="Genomic_DNA"/>
</dbReference>
<name>A0ABU0D557_9BACI</name>
<sequence length="32" mass="3769">MKQMKANLKTPITEITGRLLFFVVKYFKPLIV</sequence>
<protein>
    <submittedName>
        <fullName evidence="1">Uncharacterized protein</fullName>
    </submittedName>
</protein>
<evidence type="ECO:0000313" key="2">
    <source>
        <dbReference type="Proteomes" id="UP001232343"/>
    </source>
</evidence>
<organism evidence="1 2">
    <name type="scientific">Lederbergia wuyishanensis</name>
    <dbReference type="NCBI Taxonomy" id="1347903"/>
    <lineage>
        <taxon>Bacteria</taxon>
        <taxon>Bacillati</taxon>
        <taxon>Bacillota</taxon>
        <taxon>Bacilli</taxon>
        <taxon>Bacillales</taxon>
        <taxon>Bacillaceae</taxon>
        <taxon>Lederbergia</taxon>
    </lineage>
</organism>
<keyword evidence="2" id="KW-1185">Reference proteome</keyword>
<reference evidence="1 2" key="1">
    <citation type="submission" date="2023-07" db="EMBL/GenBank/DDBJ databases">
        <title>Genomic Encyclopedia of Type Strains, Phase IV (KMG-IV): sequencing the most valuable type-strain genomes for metagenomic binning, comparative biology and taxonomic classification.</title>
        <authorList>
            <person name="Goeker M."/>
        </authorList>
    </citation>
    <scope>NUCLEOTIDE SEQUENCE [LARGE SCALE GENOMIC DNA]</scope>
    <source>
        <strain evidence="1 2">DSM 27848</strain>
    </source>
</reference>
<gene>
    <name evidence="1" type="ORF">J2S14_002340</name>
</gene>
<evidence type="ECO:0000313" key="1">
    <source>
        <dbReference type="EMBL" id="MDQ0343525.1"/>
    </source>
</evidence>
<proteinExistence type="predicted"/>
<accession>A0ABU0D557</accession>